<proteinExistence type="predicted"/>
<name>D8SHE8_SELML</name>
<gene>
    <name evidence="3" type="ORF">SELMODRAFT_445289</name>
</gene>
<reference evidence="3 4" key="1">
    <citation type="journal article" date="2011" name="Science">
        <title>The Selaginella genome identifies genetic changes associated with the evolution of vascular plants.</title>
        <authorList>
            <person name="Banks J.A."/>
            <person name="Nishiyama T."/>
            <person name="Hasebe M."/>
            <person name="Bowman J.L."/>
            <person name="Gribskov M."/>
            <person name="dePamphilis C."/>
            <person name="Albert V.A."/>
            <person name="Aono N."/>
            <person name="Aoyama T."/>
            <person name="Ambrose B.A."/>
            <person name="Ashton N.W."/>
            <person name="Axtell M.J."/>
            <person name="Barker E."/>
            <person name="Barker M.S."/>
            <person name="Bennetzen J.L."/>
            <person name="Bonawitz N.D."/>
            <person name="Chapple C."/>
            <person name="Cheng C."/>
            <person name="Correa L.G."/>
            <person name="Dacre M."/>
            <person name="DeBarry J."/>
            <person name="Dreyer I."/>
            <person name="Elias M."/>
            <person name="Engstrom E.M."/>
            <person name="Estelle M."/>
            <person name="Feng L."/>
            <person name="Finet C."/>
            <person name="Floyd S.K."/>
            <person name="Frommer W.B."/>
            <person name="Fujita T."/>
            <person name="Gramzow L."/>
            <person name="Gutensohn M."/>
            <person name="Harholt J."/>
            <person name="Hattori M."/>
            <person name="Heyl A."/>
            <person name="Hirai T."/>
            <person name="Hiwatashi Y."/>
            <person name="Ishikawa M."/>
            <person name="Iwata M."/>
            <person name="Karol K.G."/>
            <person name="Koehler B."/>
            <person name="Kolukisaoglu U."/>
            <person name="Kubo M."/>
            <person name="Kurata T."/>
            <person name="Lalonde S."/>
            <person name="Li K."/>
            <person name="Li Y."/>
            <person name="Litt A."/>
            <person name="Lyons E."/>
            <person name="Manning G."/>
            <person name="Maruyama T."/>
            <person name="Michael T.P."/>
            <person name="Mikami K."/>
            <person name="Miyazaki S."/>
            <person name="Morinaga S."/>
            <person name="Murata T."/>
            <person name="Mueller-Roeber B."/>
            <person name="Nelson D.R."/>
            <person name="Obara M."/>
            <person name="Oguri Y."/>
            <person name="Olmstead R.G."/>
            <person name="Onodera N."/>
            <person name="Petersen B.L."/>
            <person name="Pils B."/>
            <person name="Prigge M."/>
            <person name="Rensing S.A."/>
            <person name="Riano-Pachon D.M."/>
            <person name="Roberts A.W."/>
            <person name="Sato Y."/>
            <person name="Scheller H.V."/>
            <person name="Schulz B."/>
            <person name="Schulz C."/>
            <person name="Shakirov E.V."/>
            <person name="Shibagaki N."/>
            <person name="Shinohara N."/>
            <person name="Shippen D.E."/>
            <person name="Soerensen I."/>
            <person name="Sotooka R."/>
            <person name="Sugimoto N."/>
            <person name="Sugita M."/>
            <person name="Sumikawa N."/>
            <person name="Tanurdzic M."/>
            <person name="Theissen G."/>
            <person name="Ulvskov P."/>
            <person name="Wakazuki S."/>
            <person name="Weng J.K."/>
            <person name="Willats W.W."/>
            <person name="Wipf D."/>
            <person name="Wolf P.G."/>
            <person name="Yang L."/>
            <person name="Zimmer A.D."/>
            <person name="Zhu Q."/>
            <person name="Mitros T."/>
            <person name="Hellsten U."/>
            <person name="Loque D."/>
            <person name="Otillar R."/>
            <person name="Salamov A."/>
            <person name="Schmutz J."/>
            <person name="Shapiro H."/>
            <person name="Lindquist E."/>
            <person name="Lucas S."/>
            <person name="Rokhsar D."/>
            <person name="Grigoriev I.V."/>
        </authorList>
    </citation>
    <scope>NUCLEOTIDE SEQUENCE [LARGE SCALE GENOMIC DNA]</scope>
</reference>
<dbReference type="KEGG" id="smo:SELMODRAFT_445289"/>
<keyword evidence="2" id="KW-0732">Signal</keyword>
<dbReference type="InParanoid" id="D8SHE8"/>
<dbReference type="Gramene" id="EFJ15992">
    <property type="protein sequence ID" value="EFJ15992"/>
    <property type="gene ID" value="SELMODRAFT_445289"/>
</dbReference>
<dbReference type="AlphaFoldDB" id="D8SHE8"/>
<feature type="region of interest" description="Disordered" evidence="1">
    <location>
        <begin position="59"/>
        <end position="126"/>
    </location>
</feature>
<evidence type="ECO:0000313" key="3">
    <source>
        <dbReference type="EMBL" id="EFJ15992.1"/>
    </source>
</evidence>
<organism evidence="4">
    <name type="scientific">Selaginella moellendorffii</name>
    <name type="common">Spikemoss</name>
    <dbReference type="NCBI Taxonomy" id="88036"/>
    <lineage>
        <taxon>Eukaryota</taxon>
        <taxon>Viridiplantae</taxon>
        <taxon>Streptophyta</taxon>
        <taxon>Embryophyta</taxon>
        <taxon>Tracheophyta</taxon>
        <taxon>Lycopodiopsida</taxon>
        <taxon>Selaginellales</taxon>
        <taxon>Selaginellaceae</taxon>
        <taxon>Selaginella</taxon>
    </lineage>
</organism>
<feature type="chain" id="PRO_5003122711" evidence="2">
    <location>
        <begin position="23"/>
        <end position="126"/>
    </location>
</feature>
<accession>D8SHE8</accession>
<protein>
    <submittedName>
        <fullName evidence="3">Uncharacterized protein</fullName>
    </submittedName>
</protein>
<dbReference type="Proteomes" id="UP000001514">
    <property type="component" value="Unassembled WGS sequence"/>
</dbReference>
<sequence>MSANLVLLILAMLLLSFLGDSARLLPTAEGNGNGIAAAVEEPGMHEQEIYPRKLWARLDYPSPGTHPGNPHEHQLEENVDYYPPRNHNDSPPAHKHIPSNEDRPERHLVDALDYVPARTHTPSPVH</sequence>
<evidence type="ECO:0000313" key="4">
    <source>
        <dbReference type="Proteomes" id="UP000001514"/>
    </source>
</evidence>
<keyword evidence="4" id="KW-1185">Reference proteome</keyword>
<evidence type="ECO:0000256" key="1">
    <source>
        <dbReference type="SAM" id="MobiDB-lite"/>
    </source>
</evidence>
<evidence type="ECO:0000256" key="2">
    <source>
        <dbReference type="SAM" id="SignalP"/>
    </source>
</evidence>
<dbReference type="HOGENOM" id="CLU_1985454_0_0_1"/>
<feature type="signal peptide" evidence="2">
    <location>
        <begin position="1"/>
        <end position="22"/>
    </location>
</feature>
<feature type="compositionally biased region" description="Basic and acidic residues" evidence="1">
    <location>
        <begin position="98"/>
        <end position="110"/>
    </location>
</feature>
<dbReference type="EMBL" id="GL377620">
    <property type="protein sequence ID" value="EFJ15992.1"/>
    <property type="molecule type" value="Genomic_DNA"/>
</dbReference>